<protein>
    <submittedName>
        <fullName evidence="1">Uncharacterized protein</fullName>
    </submittedName>
</protein>
<reference evidence="2" key="1">
    <citation type="journal article" date="2019" name="Int. J. Syst. Evol. Microbiol.">
        <title>The Global Catalogue of Microorganisms (GCM) 10K type strain sequencing project: providing services to taxonomists for standard genome sequencing and annotation.</title>
        <authorList>
            <consortium name="The Broad Institute Genomics Platform"/>
            <consortium name="The Broad Institute Genome Sequencing Center for Infectious Disease"/>
            <person name="Wu L."/>
            <person name="Ma J."/>
        </authorList>
    </citation>
    <scope>NUCLEOTIDE SEQUENCE [LARGE SCALE GENOMIC DNA]</scope>
    <source>
        <strain evidence="2">JCM 17388</strain>
    </source>
</reference>
<keyword evidence="2" id="KW-1185">Reference proteome</keyword>
<dbReference type="Proteomes" id="UP001501251">
    <property type="component" value="Unassembled WGS sequence"/>
</dbReference>
<evidence type="ECO:0000313" key="2">
    <source>
        <dbReference type="Proteomes" id="UP001501251"/>
    </source>
</evidence>
<organism evidence="1 2">
    <name type="scientific">Streptosporangium oxazolinicum</name>
    <dbReference type="NCBI Taxonomy" id="909287"/>
    <lineage>
        <taxon>Bacteria</taxon>
        <taxon>Bacillati</taxon>
        <taxon>Actinomycetota</taxon>
        <taxon>Actinomycetes</taxon>
        <taxon>Streptosporangiales</taxon>
        <taxon>Streptosporangiaceae</taxon>
        <taxon>Streptosporangium</taxon>
    </lineage>
</organism>
<accession>A0ABP8BC04</accession>
<dbReference type="EMBL" id="BAABAQ010000013">
    <property type="protein sequence ID" value="GAA4203280.1"/>
    <property type="molecule type" value="Genomic_DNA"/>
</dbReference>
<name>A0ABP8BC04_9ACTN</name>
<dbReference type="RefSeq" id="WP_344921550.1">
    <property type="nucleotide sequence ID" value="NZ_BAABAQ010000013.1"/>
</dbReference>
<gene>
    <name evidence="1" type="ORF">GCM10022252_60680</name>
</gene>
<comment type="caution">
    <text evidence="1">The sequence shown here is derived from an EMBL/GenBank/DDBJ whole genome shotgun (WGS) entry which is preliminary data.</text>
</comment>
<sequence length="50" mass="5407">MDETVDDDTRVPRAGSGSLGRLAVRVAAFGVEFEVREPPEPLTARTHRAA</sequence>
<proteinExistence type="predicted"/>
<evidence type="ECO:0000313" key="1">
    <source>
        <dbReference type="EMBL" id="GAA4203280.1"/>
    </source>
</evidence>